<dbReference type="RefSeq" id="WP_166755124.1">
    <property type="nucleotide sequence ID" value="NZ_BAABJU010000012.1"/>
</dbReference>
<dbReference type="EMBL" id="BMMI01000005">
    <property type="protein sequence ID" value="GGL71234.1"/>
    <property type="molecule type" value="Genomic_DNA"/>
</dbReference>
<proteinExistence type="predicted"/>
<keyword evidence="3" id="KW-0808">Transferase</keyword>
<reference evidence="2" key="4">
    <citation type="submission" date="2024-05" db="EMBL/GenBank/DDBJ databases">
        <authorList>
            <person name="Sun Q."/>
            <person name="Zhou Y."/>
        </authorList>
    </citation>
    <scope>NUCLEOTIDE SEQUENCE</scope>
    <source>
        <strain evidence="2">CGMCC 4.5581</strain>
    </source>
</reference>
<comment type="caution">
    <text evidence="3">The sequence shown here is derived from an EMBL/GenBank/DDBJ whole genome shotgun (WGS) entry which is preliminary data.</text>
</comment>
<name>A0A846LMQ6_9ACTN</name>
<dbReference type="EMBL" id="JAAMPA010000001">
    <property type="protein sequence ID" value="NIH67794.1"/>
    <property type="molecule type" value="Genomic_DNA"/>
</dbReference>
<feature type="region of interest" description="Disordered" evidence="1">
    <location>
        <begin position="1"/>
        <end position="20"/>
    </location>
</feature>
<evidence type="ECO:0000256" key="1">
    <source>
        <dbReference type="SAM" id="MobiDB-lite"/>
    </source>
</evidence>
<keyword evidence="5" id="KW-1185">Reference proteome</keyword>
<protein>
    <submittedName>
        <fullName evidence="3">Cob(I)alamin adenosyltransferase</fullName>
    </submittedName>
</protein>
<dbReference type="Proteomes" id="UP000552836">
    <property type="component" value="Unassembled WGS sequence"/>
</dbReference>
<organism evidence="3 4">
    <name type="scientific">Modestobacter marinus</name>
    <dbReference type="NCBI Taxonomy" id="477641"/>
    <lineage>
        <taxon>Bacteria</taxon>
        <taxon>Bacillati</taxon>
        <taxon>Actinomycetota</taxon>
        <taxon>Actinomycetes</taxon>
        <taxon>Geodermatophilales</taxon>
        <taxon>Geodermatophilaceae</taxon>
        <taxon>Modestobacter</taxon>
    </lineage>
</organism>
<dbReference type="Proteomes" id="UP000648663">
    <property type="component" value="Unassembled WGS sequence"/>
</dbReference>
<dbReference type="GO" id="GO:0016740">
    <property type="term" value="F:transferase activity"/>
    <property type="evidence" value="ECO:0007669"/>
    <property type="project" value="UniProtKB-KW"/>
</dbReference>
<accession>A0A846LMQ6</accession>
<reference evidence="2" key="1">
    <citation type="journal article" date="2014" name="Int. J. Syst. Evol. Microbiol.">
        <title>Complete genome of a new Firmicutes species belonging to the dominant human colonic microbiota ('Ruminococcus bicirculans') reveals two chromosomes and a selective capacity to utilize plant glucans.</title>
        <authorList>
            <consortium name="NISC Comparative Sequencing Program"/>
            <person name="Wegmann U."/>
            <person name="Louis P."/>
            <person name="Goesmann A."/>
            <person name="Henrissat B."/>
            <person name="Duncan S.H."/>
            <person name="Flint H.J."/>
        </authorList>
    </citation>
    <scope>NUCLEOTIDE SEQUENCE</scope>
    <source>
        <strain evidence="2">CGMCC 4.5581</strain>
    </source>
</reference>
<evidence type="ECO:0000313" key="5">
    <source>
        <dbReference type="Proteomes" id="UP000648663"/>
    </source>
</evidence>
<evidence type="ECO:0000313" key="3">
    <source>
        <dbReference type="EMBL" id="NIH67794.1"/>
    </source>
</evidence>
<dbReference type="AlphaFoldDB" id="A0A846LMQ6"/>
<sequence>MYSFDQDLSRSHMTRRMAEAEASARARRLITARRWARRAERASQRAARASSAVW</sequence>
<evidence type="ECO:0000313" key="2">
    <source>
        <dbReference type="EMBL" id="GGL71234.1"/>
    </source>
</evidence>
<reference evidence="3 4" key="3">
    <citation type="submission" date="2020-02" db="EMBL/GenBank/DDBJ databases">
        <title>Sequencing the genomes of 1000 actinobacteria strains.</title>
        <authorList>
            <person name="Klenk H.-P."/>
        </authorList>
    </citation>
    <scope>NUCLEOTIDE SEQUENCE [LARGE SCALE GENOMIC DNA]</scope>
    <source>
        <strain evidence="3 4">DSM 45201</strain>
    </source>
</reference>
<gene>
    <name evidence="3" type="ORF">FB380_002240</name>
    <name evidence="2" type="ORF">GCM10011589_29460</name>
</gene>
<reference evidence="5" key="2">
    <citation type="journal article" date="2019" name="Int. J. Syst. Evol. Microbiol.">
        <title>The Global Catalogue of Microorganisms (GCM) 10K type strain sequencing project: providing services to taxonomists for standard genome sequencing and annotation.</title>
        <authorList>
            <consortium name="The Broad Institute Genomics Platform"/>
            <consortium name="The Broad Institute Genome Sequencing Center for Infectious Disease"/>
            <person name="Wu L."/>
            <person name="Ma J."/>
        </authorList>
    </citation>
    <scope>NUCLEOTIDE SEQUENCE [LARGE SCALE GENOMIC DNA]</scope>
    <source>
        <strain evidence="5">CGMCC 4.5581</strain>
    </source>
</reference>
<evidence type="ECO:0000313" key="4">
    <source>
        <dbReference type="Proteomes" id="UP000552836"/>
    </source>
</evidence>